<dbReference type="InterPro" id="IPR011607">
    <property type="entry name" value="MGS-like_dom"/>
</dbReference>
<comment type="similarity">
    <text evidence="22">In the 3rd section; belongs to the metallo-dependent hydrolases superfamily. DHOase family. CAD subfamily.</text>
</comment>
<evidence type="ECO:0000256" key="11">
    <source>
        <dbReference type="ARBA" id="ARBA00022723"/>
    </source>
</evidence>
<dbReference type="FunFam" id="3.30.470.20:FF:000001">
    <property type="entry name" value="Carbamoyl-phosphate synthase large chain"/>
    <property type="match status" value="1"/>
</dbReference>
<evidence type="ECO:0000256" key="24">
    <source>
        <dbReference type="ARBA" id="ARBA00043984"/>
    </source>
</evidence>
<dbReference type="FunFam" id="3.40.50.20:FF:000001">
    <property type="entry name" value="Carbamoyl-phosphate synthase large chain"/>
    <property type="match status" value="1"/>
</dbReference>
<evidence type="ECO:0000256" key="22">
    <source>
        <dbReference type="ARBA" id="ARBA00043968"/>
    </source>
</evidence>
<dbReference type="FunFam" id="3.50.30.20:FF:000002">
    <property type="entry name" value="Carbamoyl-phosphate synthase 1, mitochondrial"/>
    <property type="match status" value="1"/>
</dbReference>
<dbReference type="GO" id="GO:0006526">
    <property type="term" value="P:L-arginine biosynthetic process"/>
    <property type="evidence" value="ECO:0007669"/>
    <property type="project" value="UniProtKB-KW"/>
</dbReference>
<dbReference type="InterPro" id="IPR005480">
    <property type="entry name" value="CPSase_lsu_oligo"/>
</dbReference>
<dbReference type="Proteomes" id="UP000030680">
    <property type="component" value="Unassembled WGS sequence"/>
</dbReference>
<comment type="similarity">
    <text evidence="24">In the N-terminal section; belongs to the CarA family.</text>
</comment>
<dbReference type="Gramene" id="EME28254">
    <property type="protein sequence ID" value="EME28254"/>
    <property type="gene ID" value="Gasu_42540"/>
</dbReference>
<evidence type="ECO:0000256" key="6">
    <source>
        <dbReference type="ARBA" id="ARBA00009799"/>
    </source>
</evidence>
<dbReference type="GO" id="GO:0004088">
    <property type="term" value="F:carbamoyl-phosphate synthase (glutamine-hydrolyzing) activity"/>
    <property type="evidence" value="ECO:0007669"/>
    <property type="project" value="UniProtKB-EC"/>
</dbReference>
<keyword evidence="12" id="KW-0677">Repeat</keyword>
<dbReference type="PROSITE" id="PS50975">
    <property type="entry name" value="ATP_GRASP"/>
    <property type="match status" value="2"/>
</dbReference>
<feature type="region of interest" description="Disordered" evidence="31">
    <location>
        <begin position="2201"/>
        <end position="2231"/>
    </location>
</feature>
<evidence type="ECO:0000256" key="12">
    <source>
        <dbReference type="ARBA" id="ARBA00022737"/>
    </source>
</evidence>
<comment type="catalytic activity">
    <reaction evidence="28">
        <text>carbamoyl phosphate + L-aspartate = N-carbamoyl-L-aspartate + phosphate + H(+)</text>
        <dbReference type="Rhea" id="RHEA:20013"/>
        <dbReference type="ChEBI" id="CHEBI:15378"/>
        <dbReference type="ChEBI" id="CHEBI:29991"/>
        <dbReference type="ChEBI" id="CHEBI:32814"/>
        <dbReference type="ChEBI" id="CHEBI:43474"/>
        <dbReference type="ChEBI" id="CHEBI:58228"/>
        <dbReference type="EC" id="2.1.3.2"/>
    </reaction>
</comment>
<keyword evidence="14" id="KW-0227">DNA damage</keyword>
<proteinExistence type="inferred from homology"/>
<dbReference type="OrthoDB" id="1938at2759"/>
<comment type="cofactor">
    <cofactor evidence="2">
        <name>Zn(2+)</name>
        <dbReference type="ChEBI" id="CHEBI:29105"/>
    </cofactor>
</comment>
<dbReference type="Gene3D" id="1.10.1670.10">
    <property type="entry name" value="Helix-hairpin-Helix base-excision DNA repair enzymes (C-terminal)"/>
    <property type="match status" value="1"/>
</dbReference>
<dbReference type="SUPFAM" id="SSF52440">
    <property type="entry name" value="PreATP-grasp domain"/>
    <property type="match status" value="2"/>
</dbReference>
<dbReference type="Pfam" id="PF00988">
    <property type="entry name" value="CPSase_sm_chain"/>
    <property type="match status" value="1"/>
</dbReference>
<keyword evidence="16 30" id="KW-0067">ATP-binding</keyword>
<dbReference type="SMART" id="SM00851">
    <property type="entry name" value="MGS"/>
    <property type="match status" value="1"/>
</dbReference>
<dbReference type="SUPFAM" id="SSF51556">
    <property type="entry name" value="Metallo-dependent hydrolases"/>
    <property type="match status" value="1"/>
</dbReference>
<dbReference type="GO" id="GO:0016597">
    <property type="term" value="F:amino acid binding"/>
    <property type="evidence" value="ECO:0007669"/>
    <property type="project" value="InterPro"/>
</dbReference>
<dbReference type="Pfam" id="PF02729">
    <property type="entry name" value="OTCace_N"/>
    <property type="match status" value="1"/>
</dbReference>
<comment type="pathway">
    <text evidence="4">Pyrimidine metabolism; UMP biosynthesis via de novo pathway; (S)-dihydroorotate from bicarbonate: step 1/3.</text>
</comment>
<dbReference type="CDD" id="cd01744">
    <property type="entry name" value="GATase1_CPSase"/>
    <property type="match status" value="1"/>
</dbReference>
<dbReference type="FunFam" id="3.40.50.1370:FF:000002">
    <property type="entry name" value="Aspartate carbamoyltransferase 2"/>
    <property type="match status" value="1"/>
</dbReference>
<dbReference type="GO" id="GO:0006207">
    <property type="term" value="P:'de novo' pyrimidine nucleobase biosynthetic process"/>
    <property type="evidence" value="ECO:0007669"/>
    <property type="project" value="InterPro"/>
</dbReference>
<dbReference type="GO" id="GO:0044205">
    <property type="term" value="P:'de novo' UMP biosynthetic process"/>
    <property type="evidence" value="ECO:0007669"/>
    <property type="project" value="UniProtKB-UniPathway"/>
</dbReference>
<dbReference type="SMART" id="SM01097">
    <property type="entry name" value="CPSase_sm_chain"/>
    <property type="match status" value="1"/>
</dbReference>
<comment type="catalytic activity">
    <reaction evidence="26">
        <text>hydrogencarbonate + NH4(+) + 2 ATP = carbamoyl phosphate + 2 ADP + phosphate + 2 H(+)</text>
        <dbReference type="Rhea" id="RHEA:18029"/>
        <dbReference type="ChEBI" id="CHEBI:15378"/>
        <dbReference type="ChEBI" id="CHEBI:17544"/>
        <dbReference type="ChEBI" id="CHEBI:28938"/>
        <dbReference type="ChEBI" id="CHEBI:30616"/>
        <dbReference type="ChEBI" id="CHEBI:43474"/>
        <dbReference type="ChEBI" id="CHEBI:58228"/>
        <dbReference type="ChEBI" id="CHEBI:456216"/>
        <dbReference type="EC" id="6.3.4.16"/>
    </reaction>
</comment>
<dbReference type="GO" id="GO:0004359">
    <property type="term" value="F:glutaminase activity"/>
    <property type="evidence" value="ECO:0007669"/>
    <property type="project" value="UniProtKB-EC"/>
</dbReference>
<dbReference type="PROSITE" id="PS00866">
    <property type="entry name" value="CPSASE_1"/>
    <property type="match status" value="2"/>
</dbReference>
<evidence type="ECO:0000256" key="4">
    <source>
        <dbReference type="ARBA" id="ARBA00004812"/>
    </source>
</evidence>
<dbReference type="InterPro" id="IPR005479">
    <property type="entry name" value="CPAse_ATP-bd"/>
</dbReference>
<keyword evidence="20" id="KW-0464">Manganese</keyword>
<evidence type="ECO:0000256" key="18">
    <source>
        <dbReference type="ARBA" id="ARBA00022975"/>
    </source>
</evidence>
<dbReference type="FunFam" id="3.40.50.1370:FF:000005">
    <property type="entry name" value="CAD protein-like isoform X1"/>
    <property type="match status" value="1"/>
</dbReference>
<dbReference type="InterPro" id="IPR006275">
    <property type="entry name" value="CPSase_lsu"/>
</dbReference>
<dbReference type="NCBIfam" id="TIGR00670">
    <property type="entry name" value="asp_carb_tr"/>
    <property type="match status" value="1"/>
</dbReference>
<dbReference type="HAMAP" id="MF_01209">
    <property type="entry name" value="CPSase_S_chain"/>
    <property type="match status" value="1"/>
</dbReference>
<dbReference type="FunFam" id="1.10.1030.10:FF:000002">
    <property type="entry name" value="Carbamoyl-phosphate synthase large chain"/>
    <property type="match status" value="1"/>
</dbReference>
<dbReference type="SUPFAM" id="SSF55945">
    <property type="entry name" value="TATA-box binding protein-like"/>
    <property type="match status" value="1"/>
</dbReference>
<name>M2XXT9_GALSU</name>
<dbReference type="NCBIfam" id="TIGR01369">
    <property type="entry name" value="CPSaseII_lrg"/>
    <property type="match status" value="1"/>
</dbReference>
<dbReference type="CDD" id="cd01423">
    <property type="entry name" value="MGS_CPS_I_III"/>
    <property type="match status" value="1"/>
</dbReference>
<dbReference type="InterPro" id="IPR017926">
    <property type="entry name" value="GATASE"/>
</dbReference>
<dbReference type="Pfam" id="PF00117">
    <property type="entry name" value="GATase"/>
    <property type="match status" value="1"/>
</dbReference>
<evidence type="ECO:0000256" key="30">
    <source>
        <dbReference type="PROSITE-ProRule" id="PRU00409"/>
    </source>
</evidence>
<dbReference type="InterPro" id="IPR003265">
    <property type="entry name" value="HhH-GPD_domain"/>
</dbReference>
<dbReference type="SMART" id="SM00478">
    <property type="entry name" value="ENDO3c"/>
    <property type="match status" value="1"/>
</dbReference>
<accession>M2XXT9</accession>
<dbReference type="PRINTS" id="PR00099">
    <property type="entry name" value="CPSGATASE"/>
</dbReference>
<dbReference type="PANTHER" id="PTHR11405:SF5">
    <property type="entry name" value="CAD PROTEIN"/>
    <property type="match status" value="1"/>
</dbReference>
<dbReference type="InterPro" id="IPR023170">
    <property type="entry name" value="HhH_base_excis_C"/>
</dbReference>
<keyword evidence="10 34" id="KW-0808">Transferase</keyword>
<evidence type="ECO:0000256" key="8">
    <source>
        <dbReference type="ARBA" id="ARBA00022598"/>
    </source>
</evidence>
<reference evidence="35" key="1">
    <citation type="journal article" date="2013" name="Science">
        <title>Gene transfer from bacteria and archaea facilitated evolution of an extremophilic eukaryote.</title>
        <authorList>
            <person name="Schonknecht G."/>
            <person name="Chen W.H."/>
            <person name="Ternes C.M."/>
            <person name="Barbier G.G."/>
            <person name="Shrestha R.P."/>
            <person name="Stanke M."/>
            <person name="Brautigam A."/>
            <person name="Baker B.J."/>
            <person name="Banfield J.F."/>
            <person name="Garavito R.M."/>
            <person name="Carr K."/>
            <person name="Wilkerson C."/>
            <person name="Rensing S.A."/>
            <person name="Gagneul D."/>
            <person name="Dickenson N.E."/>
            <person name="Oesterhelt C."/>
            <person name="Lercher M.J."/>
            <person name="Weber A.P."/>
        </authorList>
    </citation>
    <scope>NUCLEOTIDE SEQUENCE [LARGE SCALE GENOMIC DNA]</scope>
    <source>
        <strain evidence="35">074W</strain>
    </source>
</reference>
<sequence>MELQSKVRKFSKRQRLCGKASSLWYPLNNPPKELSLSRTLPCGQSFLWKRYGKEKDNQEYWLGVVDDTIVQLYQPNTLGPVYFQPVHCLSESISIEHLRKRLVEFFNLHISYSSLLEQFCKVDPRFEKVVEYTQGARVLSLDPFECLCGYLCSSNNNIQRISKMMQFIAQHGNYIGQVEQHKFYCFPTLNQMRSVTEQDLRSHRFGYRAKYLVHTIDRLVQLGGIEWLSELKQLDREQVVSQLMQLPGIGHKVASCIALVSLGKHDEIPVDTHIWQVVLKYYLPQLHGKTLTQRVHREIGEWFRQKFGAYAGWAHNTLFLVEIVMKLNMKTLLIEYLFVNGAKKLAFFIVGKYQLISNSLGGEEDCHLFLGSVVFLLYNLVSLLEQENERIQGKWIDRDAYSCQAYFGRRQVAHSVGTVFHGYSFGAKRSSSGEAVFQTGMVGYPEALTDPSYRGQILCFTYPLIGNYGVPSEKEVDHNGIPLYFESYEIHTAGVVVSSFTEKHSHWKAESSFDSWLKRNNVSGIYDIDTRQLTQIIREKGTMLAKIVVDSELSFYDLNQTNLVAQVSIKEPIIYRPPLGNTLCHILMVDCGIKYNQIRCFLNRQAQITLVPWDYDFSSPETLQNIDGIFLSNGPGDPSMCEITIHHIKNILEAAEKRDSSRVTPMFGICLGHQLLSLAAGFETFKMKYGNRGHNVPCLELTSGHCYITSQNHGYAVDTSSKKIPHWQPLYVNLNDQTNEGICNDRFPFFSVQFHPEASAGPHDTEFLFDLFLDIVQTNKSTQSASNYVSAWDIFLNYKKPKIPKSIEEDGRHIRKVLLLGSGGLSIGQAGEFDYSGTQALKALKEEGIKTVLVNPNIATVQTSRGMADKVYFLPINPESVAKVIRNERPDGILVTFGGQTALNCGIKLHQSGIFEEYGVSVLGTPIETILDTEDRERFNLRLSEIGEPFAHSIACSSLDATLKAAKEIGYPVILRAAFALGGLGSGFANDAEELTNLASRAFSTSDQVLIEKSMKGWKEIEYEVVRDAYDHCITVCNMENFDPLGIHTGESIVVAPSQTLDDYEYHMLRDSAMKTIRHLGVVGECNIQFALNPNSRQYCIIEVNARLSRSSALASKATGYPLAFVAAKLALGIPLTQIRNSITQSTTACFEPSLDYIVVKMPRWDLKKFTRVSKLLGSSMKSVGEVMAIGRNFCEAIQKAIRCVKENYVFGLDSSVVPYTTEEMSNPTDERIFAIANGLANGMTVDKIHQLTHIDRWFLNHLESIILLEKHLQKVASNGQSLQELDLWYAKSLGMSDKHIAKCIGETELVIRSLRMQLQVKPLVKRIDTVAAEFPAVTNYLYTTYVNGRGYNLSKEMQKNDVAFDREGIMVLGSGAYRIGSSVEFDWCAVSAVRTLRNQHIYSVMVNHNPETVSTDYDECDRLYFEELSLERVLDIYELEKATGVIVSMGGQIPNNIAMQLHRQHARILGTTPEMIDGAENRYKFSRMLDRLQVDQPEWKELTSLEDAKAFCLKVGYPCLVRPSYVLSGAAMNVAHKPEDLESYLTEAAKVSLDSPVVISKFILEAKEIEVDAVANKGELIMHVITEHVENAGVHSGDATLILPPQDLDEITVRKVEEATMKVANALNVTGPMNIQFIAKNNEIKVIECNLRASRSFPFVSKTLGIDLAKMATKIMIGKSVKPYPVHVNSVQLVGVKVPQFSFTRLLGADPILGVEMASTGEVACYGATREEAYLKGYLATGQRLPKRNICLSIGPYKEKLEFLSCANKLVEMGFHLFSTPGTAEFLSEHGIPSTVVIWPKNEEYARDVERNILEVLKEKAIDLFINLPSNNQYRRLASFLSPGYLSRRAAVDFSVPLITNVKCAKLFVNALYTLGGRNVYLPLQPYDARFSSRVITLSGFISFNTAIDENQSISSIMEQGLEGGFTTICLHATRGLYDSQDLDSLKSQIDSNFYGIATNYTIYVDAHRDNIHTISCLFKSSAGLYLKISDSSFWWWKHLENWPNNSPILVEATGLVLASILFGSVIHGSRPLHITQVCKKEDMEIIRAAKNKGMAITCDVSIVHLYGNNMDASDREALWENLDIIDVVCGPLNQTISLLLASVQEGRLGISWVESRLVDNPRRILGLSPSIGTFVEVNLDTCWTEQNSSSPFYGQMCRGVVQRTVIHNEIVYLDGKMLCKGQRIGKDVRIQDKASSENIHPSVGLSTSYPMKERRGAASVPPLDREDNLTPLIGKEKHLPTETTDSIPLNSQTQSSTYIYSPTAQKPSFTIQDEKWDLSYSSSMPKTQPSWKTTFPSSLMPTRNVDAIETLNGYGNGWLAGNHILSVAQFTRQQLHALFNVAYEMRQMVQRVGYYDLLKGKVMATLFYEPSTRTCSSFAAAMQRLGGSVLPIQEMSHSSVAKGESLSDTVRTVSCYSDIIVIRHFEKGAAQTAASVAGKPVINAGDGIGEHPTQALLDIFTIREELGTVNGLTITFVGDLKNGRTVHSLALLLCLYHVRIRYVSPESLRMPEDVLEKIASKGIDQREYHDLQQIISETDVLYVTRIQKERFSSPQEYEKCQQGYIITPKLLTRAKEHMIVMHPLPRVQEISTQVDQDPRAVYFRQMEYGMYVRMALLAMILGKA</sequence>
<dbReference type="InterPro" id="IPR029062">
    <property type="entry name" value="Class_I_gatase-like"/>
</dbReference>
<dbReference type="NCBIfam" id="NF003671">
    <property type="entry name" value="PRK05294.1"/>
    <property type="match status" value="1"/>
</dbReference>
<feature type="compositionally biased region" description="Polar residues" evidence="31">
    <location>
        <begin position="2201"/>
        <end position="2211"/>
    </location>
</feature>
<dbReference type="PRINTS" id="PR00100">
    <property type="entry name" value="AOTCASE"/>
</dbReference>
<evidence type="ECO:0000256" key="3">
    <source>
        <dbReference type="ARBA" id="ARBA00004730"/>
    </source>
</evidence>
<dbReference type="GO" id="GO:0006541">
    <property type="term" value="P:glutamine metabolic process"/>
    <property type="evidence" value="ECO:0007669"/>
    <property type="project" value="InterPro"/>
</dbReference>
<evidence type="ECO:0000256" key="7">
    <source>
        <dbReference type="ARBA" id="ARBA00022571"/>
    </source>
</evidence>
<evidence type="ECO:0000313" key="34">
    <source>
        <dbReference type="EMBL" id="EME28254.1"/>
    </source>
</evidence>
<dbReference type="UniPathway" id="UPA00070">
    <property type="reaction ID" value="UER00115"/>
</dbReference>
<keyword evidence="19" id="KW-0234">DNA repair</keyword>
<dbReference type="Gene3D" id="3.30.1490.20">
    <property type="entry name" value="ATP-grasp fold, A domain"/>
    <property type="match status" value="1"/>
</dbReference>
<evidence type="ECO:0000256" key="27">
    <source>
        <dbReference type="ARBA" id="ARBA00048816"/>
    </source>
</evidence>
<dbReference type="SUPFAM" id="SSF52335">
    <property type="entry name" value="Methylglyoxal synthase-like"/>
    <property type="match status" value="1"/>
</dbReference>
<dbReference type="FunFam" id="3.30.1490.20:FF:000001">
    <property type="entry name" value="Carbamoyl-phosphate synthase large chain"/>
    <property type="match status" value="1"/>
</dbReference>
<dbReference type="SUPFAM" id="SSF52317">
    <property type="entry name" value="Class I glutamine amidotransferase-like"/>
    <property type="match status" value="1"/>
</dbReference>
<dbReference type="eggNOG" id="KOG0370">
    <property type="taxonomic scope" value="Eukaryota"/>
</dbReference>
<dbReference type="InterPro" id="IPR006130">
    <property type="entry name" value="Asp/Orn_carbamoylTrfase"/>
</dbReference>
<dbReference type="InterPro" id="IPR035686">
    <property type="entry name" value="CPSase_GATase1"/>
</dbReference>
<dbReference type="SUPFAM" id="SSF56059">
    <property type="entry name" value="Glutathione synthetase ATP-binding domain-like"/>
    <property type="match status" value="2"/>
</dbReference>
<keyword evidence="13 30" id="KW-0547">Nucleotide-binding</keyword>
<dbReference type="GO" id="GO:0046872">
    <property type="term" value="F:metal ion binding"/>
    <property type="evidence" value="ECO:0007669"/>
    <property type="project" value="UniProtKB-KW"/>
</dbReference>
<evidence type="ECO:0000259" key="33">
    <source>
        <dbReference type="PROSITE" id="PS51855"/>
    </source>
</evidence>
<dbReference type="Pfam" id="PF02787">
    <property type="entry name" value="CPSase_L_D3"/>
    <property type="match status" value="1"/>
</dbReference>
<comment type="similarity">
    <text evidence="6">Belongs to the CarB family.</text>
</comment>
<dbReference type="InterPro" id="IPR011761">
    <property type="entry name" value="ATP-grasp"/>
</dbReference>
<dbReference type="EC" id="6.3.5.5" evidence="34"/>
<dbReference type="PROSITE" id="PS51273">
    <property type="entry name" value="GATASE_TYPE_1"/>
    <property type="match status" value="1"/>
</dbReference>
<dbReference type="NCBIfam" id="TIGR01368">
    <property type="entry name" value="CPSaseIIsmall"/>
    <property type="match status" value="1"/>
</dbReference>
<gene>
    <name evidence="34" type="ORF">Gasu_42540</name>
</gene>
<dbReference type="FunFam" id="3.40.50.1380:FF:000005">
    <property type="entry name" value="CAD protein-like isoform X1"/>
    <property type="match status" value="1"/>
</dbReference>
<evidence type="ECO:0000256" key="15">
    <source>
        <dbReference type="ARBA" id="ARBA00022801"/>
    </source>
</evidence>
<evidence type="ECO:0000256" key="31">
    <source>
        <dbReference type="SAM" id="MobiDB-lite"/>
    </source>
</evidence>
<dbReference type="EC" id="2.1.3.2" evidence="34"/>
<dbReference type="InterPro" id="IPR058047">
    <property type="entry name" value="CPSase_preATP-grasp"/>
</dbReference>
<dbReference type="InterPro" id="IPR006132">
    <property type="entry name" value="Asp/Orn_carbamoyltranf_P-bd"/>
</dbReference>
<dbReference type="GO" id="GO:0004151">
    <property type="term" value="F:dihydroorotase activity"/>
    <property type="evidence" value="ECO:0007669"/>
    <property type="project" value="UniProtKB-EC"/>
</dbReference>
<dbReference type="GO" id="GO:0004087">
    <property type="term" value="F:carbamoyl-phosphate synthase (ammonia) activity"/>
    <property type="evidence" value="ECO:0007669"/>
    <property type="project" value="UniProtKB-EC"/>
</dbReference>
<evidence type="ECO:0000256" key="21">
    <source>
        <dbReference type="ARBA" id="ARBA00023268"/>
    </source>
</evidence>
<dbReference type="STRING" id="130081.M2XXT9"/>
<dbReference type="Gene3D" id="3.20.20.140">
    <property type="entry name" value="Metal-dependent hydrolases"/>
    <property type="match status" value="1"/>
</dbReference>
<evidence type="ECO:0000259" key="32">
    <source>
        <dbReference type="PROSITE" id="PS50975"/>
    </source>
</evidence>
<feature type="domain" description="MGS-like" evidence="33">
    <location>
        <begin position="1744"/>
        <end position="1900"/>
    </location>
</feature>
<evidence type="ECO:0000256" key="28">
    <source>
        <dbReference type="ARBA" id="ARBA00048859"/>
    </source>
</evidence>
<dbReference type="CDD" id="cd00056">
    <property type="entry name" value="ENDO3c"/>
    <property type="match status" value="1"/>
</dbReference>
<dbReference type="Pfam" id="PF07934">
    <property type="entry name" value="OGG_N"/>
    <property type="match status" value="1"/>
</dbReference>
<dbReference type="Pfam" id="PF00185">
    <property type="entry name" value="OTCace"/>
    <property type="match status" value="1"/>
</dbReference>
<dbReference type="PROSITE" id="PS00867">
    <property type="entry name" value="CPSASE_2"/>
    <property type="match status" value="2"/>
</dbReference>
<dbReference type="Pfam" id="PF25596">
    <property type="entry name" value="CPSase_L_D1"/>
    <property type="match status" value="2"/>
</dbReference>
<evidence type="ECO:0000256" key="13">
    <source>
        <dbReference type="ARBA" id="ARBA00022741"/>
    </source>
</evidence>
<dbReference type="Gene3D" id="3.40.50.20">
    <property type="match status" value="2"/>
</dbReference>
<dbReference type="NCBIfam" id="NF002032">
    <property type="entry name" value="PRK00856.1"/>
    <property type="match status" value="1"/>
</dbReference>
<dbReference type="NCBIfam" id="NF009475">
    <property type="entry name" value="PRK12838.1"/>
    <property type="match status" value="1"/>
</dbReference>
<dbReference type="InterPro" id="IPR036897">
    <property type="entry name" value="CarbamoylP_synth_lsu_oligo_sf"/>
</dbReference>
<keyword evidence="9" id="KW-0028">Amino-acid biosynthesis</keyword>
<dbReference type="InterPro" id="IPR036901">
    <property type="entry name" value="Asp/Orn_carbamoylTrfase_sf"/>
</dbReference>
<feature type="domain" description="ATP-grasp" evidence="32">
    <location>
        <begin position="1487"/>
        <end position="1678"/>
    </location>
</feature>
<dbReference type="Gene3D" id="3.30.470.20">
    <property type="entry name" value="ATP-grasp fold, B domain"/>
    <property type="match status" value="2"/>
</dbReference>
<dbReference type="SUPFAM" id="SSF53671">
    <property type="entry name" value="Aspartate/ornithine carbamoyltransferase"/>
    <property type="match status" value="1"/>
</dbReference>
<dbReference type="OMA" id="SRMCDSI"/>
<dbReference type="SUPFAM" id="SSF48150">
    <property type="entry name" value="DNA-glycosylase"/>
    <property type="match status" value="1"/>
</dbReference>
<evidence type="ECO:0000256" key="14">
    <source>
        <dbReference type="ARBA" id="ARBA00022763"/>
    </source>
</evidence>
<organism evidence="34 35">
    <name type="scientific">Galdieria sulphuraria</name>
    <name type="common">Red alga</name>
    <dbReference type="NCBI Taxonomy" id="130081"/>
    <lineage>
        <taxon>Eukaryota</taxon>
        <taxon>Rhodophyta</taxon>
        <taxon>Bangiophyceae</taxon>
        <taxon>Galdieriales</taxon>
        <taxon>Galdieriaceae</taxon>
        <taxon>Galdieria</taxon>
    </lineage>
</organism>
<dbReference type="GO" id="GO:0005951">
    <property type="term" value="C:carbamoyl-phosphate synthase complex"/>
    <property type="evidence" value="ECO:0007669"/>
    <property type="project" value="TreeGrafter"/>
</dbReference>
<dbReference type="KEGG" id="gsl:Gasu_42540"/>
<evidence type="ECO:0000256" key="9">
    <source>
        <dbReference type="ARBA" id="ARBA00022605"/>
    </source>
</evidence>
<comment type="similarity">
    <text evidence="23">In the C-terminal section; belongs to the aspartate/ornithine carbamoyltransferase superfamily. ATCase family.</text>
</comment>
<dbReference type="GO" id="GO:0003684">
    <property type="term" value="F:damaged DNA binding"/>
    <property type="evidence" value="ECO:0007669"/>
    <property type="project" value="InterPro"/>
</dbReference>
<evidence type="ECO:0000256" key="20">
    <source>
        <dbReference type="ARBA" id="ARBA00023211"/>
    </source>
</evidence>
<evidence type="ECO:0000313" key="35">
    <source>
        <dbReference type="Proteomes" id="UP000030680"/>
    </source>
</evidence>
<keyword evidence="18" id="KW-0665">Pyrimidine biosynthesis</keyword>
<dbReference type="InterPro" id="IPR002474">
    <property type="entry name" value="CarbamoylP_synth_ssu_N"/>
</dbReference>
<dbReference type="SUPFAM" id="SSF52021">
    <property type="entry name" value="Carbamoyl phosphate synthetase, small subunit N-terminal domain"/>
    <property type="match status" value="1"/>
</dbReference>
<dbReference type="InterPro" id="IPR005483">
    <property type="entry name" value="CPSase_dom"/>
</dbReference>
<evidence type="ECO:0000256" key="19">
    <source>
        <dbReference type="ARBA" id="ARBA00023204"/>
    </source>
</evidence>
<dbReference type="FunFam" id="3.40.50.20:FF:000002">
    <property type="entry name" value="Carbamoyl-phosphate synthase large chain"/>
    <property type="match status" value="1"/>
</dbReference>
<keyword evidence="11" id="KW-0479">Metal-binding</keyword>
<dbReference type="PROSITE" id="PS00097">
    <property type="entry name" value="CARBAMOYLTRANSFERASE"/>
    <property type="match status" value="1"/>
</dbReference>
<dbReference type="Pfam" id="PF02786">
    <property type="entry name" value="CPSase_L_D2"/>
    <property type="match status" value="2"/>
</dbReference>
<dbReference type="SUPFAM" id="SSF48108">
    <property type="entry name" value="Carbamoyl phosphate synthetase, large subunit connection domain"/>
    <property type="match status" value="1"/>
</dbReference>
<dbReference type="InterPro" id="IPR011257">
    <property type="entry name" value="DNA_glycosylase"/>
</dbReference>
<dbReference type="GO" id="GO:0006284">
    <property type="term" value="P:base-excision repair"/>
    <property type="evidence" value="ECO:0007669"/>
    <property type="project" value="InterPro"/>
</dbReference>
<comment type="catalytic activity">
    <reaction evidence="29">
        <text>L-glutamine + H2O = L-glutamate + NH4(+)</text>
        <dbReference type="Rhea" id="RHEA:15889"/>
        <dbReference type="ChEBI" id="CHEBI:15377"/>
        <dbReference type="ChEBI" id="CHEBI:28938"/>
        <dbReference type="ChEBI" id="CHEBI:29985"/>
        <dbReference type="ChEBI" id="CHEBI:58359"/>
        <dbReference type="EC" id="3.5.1.2"/>
    </reaction>
</comment>
<evidence type="ECO:0000256" key="23">
    <source>
        <dbReference type="ARBA" id="ARBA00043979"/>
    </source>
</evidence>
<keyword evidence="8 34" id="KW-0436">Ligase</keyword>
<dbReference type="InterPro" id="IPR006274">
    <property type="entry name" value="CarbamoylP_synth_ssu"/>
</dbReference>
<keyword evidence="15 34" id="KW-0378">Hydrolase</keyword>
<dbReference type="Gene3D" id="3.40.50.1370">
    <property type="entry name" value="Aspartate/ornithine carbamoyltransferase"/>
    <property type="match status" value="2"/>
</dbReference>
<comment type="cofactor">
    <cofactor evidence="1">
        <name>Mn(2+)</name>
        <dbReference type="ChEBI" id="CHEBI:29035"/>
    </cofactor>
</comment>
<keyword evidence="21" id="KW-0511">Multifunctional enzyme</keyword>
<comment type="pathway">
    <text evidence="3">Amino-acid biosynthesis; L-arginine biosynthesis.</text>
</comment>
<evidence type="ECO:0000256" key="1">
    <source>
        <dbReference type="ARBA" id="ARBA00001936"/>
    </source>
</evidence>
<dbReference type="InterPro" id="IPR032466">
    <property type="entry name" value="Metal_Hydrolase"/>
</dbReference>
<dbReference type="GO" id="GO:0006289">
    <property type="term" value="P:nucleotide-excision repair"/>
    <property type="evidence" value="ECO:0007669"/>
    <property type="project" value="InterPro"/>
</dbReference>
<comment type="similarity">
    <text evidence="25">In the 2nd section; belongs to the CarB family.</text>
</comment>
<feature type="domain" description="ATP-grasp" evidence="32">
    <location>
        <begin position="940"/>
        <end position="1132"/>
    </location>
</feature>
<evidence type="ECO:0000256" key="2">
    <source>
        <dbReference type="ARBA" id="ARBA00001947"/>
    </source>
</evidence>
<dbReference type="GO" id="GO:0004070">
    <property type="term" value="F:aspartate carbamoyltransferase activity"/>
    <property type="evidence" value="ECO:0007669"/>
    <property type="project" value="UniProtKB-EC"/>
</dbReference>
<keyword evidence="35" id="KW-1185">Reference proteome</keyword>
<comment type="pathway">
    <text evidence="5">Pyrimidine metabolism; UMP biosynthesis via de novo pathway; (S)-dihydroorotate from bicarbonate: step 2/3.</text>
</comment>
<comment type="catalytic activity">
    <reaction evidence="27">
        <text>hydrogencarbonate + L-glutamine + 2 ATP + H2O = carbamoyl phosphate + L-glutamate + 2 ADP + phosphate + 2 H(+)</text>
        <dbReference type="Rhea" id="RHEA:18633"/>
        <dbReference type="ChEBI" id="CHEBI:15377"/>
        <dbReference type="ChEBI" id="CHEBI:15378"/>
        <dbReference type="ChEBI" id="CHEBI:17544"/>
        <dbReference type="ChEBI" id="CHEBI:29985"/>
        <dbReference type="ChEBI" id="CHEBI:30616"/>
        <dbReference type="ChEBI" id="CHEBI:43474"/>
        <dbReference type="ChEBI" id="CHEBI:58228"/>
        <dbReference type="ChEBI" id="CHEBI:58359"/>
        <dbReference type="ChEBI" id="CHEBI:456216"/>
        <dbReference type="EC" id="6.3.5.5"/>
    </reaction>
</comment>
<dbReference type="NCBIfam" id="NF009455">
    <property type="entry name" value="PRK12815.1"/>
    <property type="match status" value="1"/>
</dbReference>
<evidence type="ECO:0000256" key="16">
    <source>
        <dbReference type="ARBA" id="ARBA00022840"/>
    </source>
</evidence>
<dbReference type="eggNOG" id="KOG2875">
    <property type="taxonomic scope" value="Eukaryota"/>
</dbReference>
<dbReference type="InterPro" id="IPR036914">
    <property type="entry name" value="MGS-like_dom_sf"/>
</dbReference>
<dbReference type="RefSeq" id="XP_005704774.1">
    <property type="nucleotide sequence ID" value="XM_005704717.1"/>
</dbReference>
<dbReference type="Gene3D" id="3.40.50.880">
    <property type="match status" value="1"/>
</dbReference>
<dbReference type="PROSITE" id="PS51855">
    <property type="entry name" value="MGS"/>
    <property type="match status" value="1"/>
</dbReference>
<dbReference type="EMBL" id="KB454522">
    <property type="protein sequence ID" value="EME28254.1"/>
    <property type="molecule type" value="Genomic_DNA"/>
</dbReference>
<dbReference type="Gene3D" id="3.30.310.40">
    <property type="match status" value="1"/>
</dbReference>
<dbReference type="Pfam" id="PF02142">
    <property type="entry name" value="MGS"/>
    <property type="match status" value="1"/>
</dbReference>
<dbReference type="HAMAP" id="MF_00001">
    <property type="entry name" value="Asp_carb_tr"/>
    <property type="match status" value="1"/>
</dbReference>
<keyword evidence="7" id="KW-0055">Arginine biosynthesis</keyword>
<dbReference type="Gene3D" id="1.10.340.30">
    <property type="entry name" value="Hypothetical protein, domain 2"/>
    <property type="match status" value="1"/>
</dbReference>
<dbReference type="Gene3D" id="3.50.30.20">
    <property type="entry name" value="Carbamoyl-phosphate synthase small subunit, N-terminal domain"/>
    <property type="match status" value="1"/>
</dbReference>
<evidence type="ECO:0000256" key="25">
    <source>
        <dbReference type="ARBA" id="ARBA00043998"/>
    </source>
</evidence>
<protein>
    <submittedName>
        <fullName evidence="34">Trifunctional protein carbamoyl-phosphate synthase (Glutamine-dependent) / aspartate carbamoyltransferase / dihydroorotase (CAD protein)</fullName>
        <ecNumber evidence="34">2.1.3.2</ecNumber>
        <ecNumber evidence="34">3.5.2.3</ecNumber>
        <ecNumber evidence="34">6.3.5.5</ecNumber>
    </submittedName>
</protein>
<dbReference type="InterPro" id="IPR002082">
    <property type="entry name" value="Asp_carbamoyltransf"/>
</dbReference>
<dbReference type="Gene3D" id="1.10.1030.10">
    <property type="entry name" value="Carbamoyl-phosphate synthetase, large subunit oligomerisation domain"/>
    <property type="match status" value="1"/>
</dbReference>
<dbReference type="EC" id="3.5.2.3" evidence="34"/>
<dbReference type="Gene3D" id="3.40.50.1380">
    <property type="entry name" value="Methylglyoxal synthase-like domain"/>
    <property type="match status" value="1"/>
</dbReference>
<dbReference type="PRINTS" id="PR00101">
    <property type="entry name" value="ATCASE"/>
</dbReference>
<dbReference type="InterPro" id="IPR012904">
    <property type="entry name" value="OGG_N"/>
</dbReference>
<evidence type="ECO:0000256" key="5">
    <source>
        <dbReference type="ARBA" id="ARBA00004852"/>
    </source>
</evidence>
<evidence type="ECO:0000256" key="10">
    <source>
        <dbReference type="ARBA" id="ARBA00022679"/>
    </source>
</evidence>
<dbReference type="PRINTS" id="PR00098">
    <property type="entry name" value="CPSASE"/>
</dbReference>
<dbReference type="InterPro" id="IPR013815">
    <property type="entry name" value="ATP_grasp_subdomain_1"/>
</dbReference>
<dbReference type="InterPro" id="IPR016185">
    <property type="entry name" value="PreATP-grasp_dom_sf"/>
</dbReference>
<dbReference type="SMART" id="SM01096">
    <property type="entry name" value="CPSase_L_D3"/>
    <property type="match status" value="1"/>
</dbReference>
<dbReference type="InterPro" id="IPR036480">
    <property type="entry name" value="CarbP_synth_ssu_N_sf"/>
</dbReference>
<dbReference type="InterPro" id="IPR006131">
    <property type="entry name" value="Asp_carbamoyltransf_Asp/Orn-bd"/>
</dbReference>
<dbReference type="PANTHER" id="PTHR11405">
    <property type="entry name" value="CARBAMOYLTRANSFERASE FAMILY MEMBER"/>
    <property type="match status" value="1"/>
</dbReference>
<dbReference type="GO" id="GO:0008534">
    <property type="term" value="F:oxidized purine nucleobase lesion DNA N-glycosylase activity"/>
    <property type="evidence" value="ECO:0007669"/>
    <property type="project" value="InterPro"/>
</dbReference>
<evidence type="ECO:0000256" key="17">
    <source>
        <dbReference type="ARBA" id="ARBA00022842"/>
    </source>
</evidence>
<evidence type="ECO:0000256" key="26">
    <source>
        <dbReference type="ARBA" id="ARBA00047359"/>
    </source>
</evidence>
<dbReference type="GeneID" id="17087106"/>
<dbReference type="FunFam" id="3.30.470.20:FF:000004">
    <property type="entry name" value="Carbamoyl-phosphate synthase (glutamine-hydrolyzing)"/>
    <property type="match status" value="1"/>
</dbReference>
<dbReference type="GO" id="GO:0005524">
    <property type="term" value="F:ATP binding"/>
    <property type="evidence" value="ECO:0007669"/>
    <property type="project" value="UniProtKB-UniRule"/>
</dbReference>
<keyword evidence="17" id="KW-0460">Magnesium</keyword>
<evidence type="ECO:0000256" key="29">
    <source>
        <dbReference type="ARBA" id="ARBA00049534"/>
    </source>
</evidence>